<dbReference type="SMART" id="SM00360">
    <property type="entry name" value="RRM"/>
    <property type="match status" value="1"/>
</dbReference>
<proteinExistence type="predicted"/>
<evidence type="ECO:0000256" key="4">
    <source>
        <dbReference type="PROSITE-ProRule" id="PRU00176"/>
    </source>
</evidence>
<evidence type="ECO:0000256" key="2">
    <source>
        <dbReference type="ARBA" id="ARBA00022884"/>
    </source>
</evidence>
<dbReference type="GO" id="GO:0000381">
    <property type="term" value="P:regulation of alternative mRNA splicing, via spliceosome"/>
    <property type="evidence" value="ECO:0007669"/>
    <property type="project" value="TreeGrafter"/>
</dbReference>
<dbReference type="OrthoDB" id="407442at2759"/>
<organism evidence="7 8">
    <name type="scientific">Meloidogyne enterolobii</name>
    <name type="common">Root-knot nematode worm</name>
    <name type="synonym">Meloidogyne mayaguensis</name>
    <dbReference type="NCBI Taxonomy" id="390850"/>
    <lineage>
        <taxon>Eukaryota</taxon>
        <taxon>Metazoa</taxon>
        <taxon>Ecdysozoa</taxon>
        <taxon>Nematoda</taxon>
        <taxon>Chromadorea</taxon>
        <taxon>Rhabditida</taxon>
        <taxon>Tylenchina</taxon>
        <taxon>Tylenchomorpha</taxon>
        <taxon>Tylenchoidea</taxon>
        <taxon>Meloidogynidae</taxon>
        <taxon>Meloidogyninae</taxon>
        <taxon>Meloidogyne</taxon>
    </lineage>
</organism>
<dbReference type="PANTHER" id="PTHR13798:SF11">
    <property type="entry name" value="RNA-BINDING PROTEIN 7-RELATED"/>
    <property type="match status" value="1"/>
</dbReference>
<dbReference type="InterPro" id="IPR012677">
    <property type="entry name" value="Nucleotide-bd_a/b_plait_sf"/>
</dbReference>
<comment type="subcellular location">
    <subcellularLocation>
        <location evidence="1">Nucleus</location>
        <location evidence="1">Nucleoplasm</location>
    </subcellularLocation>
</comment>
<dbReference type="Proteomes" id="UP000580250">
    <property type="component" value="Unassembled WGS sequence"/>
</dbReference>
<evidence type="ECO:0000256" key="5">
    <source>
        <dbReference type="SAM" id="MobiDB-lite"/>
    </source>
</evidence>
<dbReference type="InterPro" id="IPR000504">
    <property type="entry name" value="RRM_dom"/>
</dbReference>
<comment type="caution">
    <text evidence="7">The sequence shown here is derived from an EMBL/GenBank/DDBJ whole genome shotgun (WGS) entry which is preliminary data.</text>
</comment>
<dbReference type="AlphaFoldDB" id="A0A6V7UKN3"/>
<feature type="region of interest" description="Disordered" evidence="5">
    <location>
        <begin position="93"/>
        <end position="162"/>
    </location>
</feature>
<dbReference type="PROSITE" id="PS50102">
    <property type="entry name" value="RRM"/>
    <property type="match status" value="1"/>
</dbReference>
<feature type="domain" description="RRM" evidence="6">
    <location>
        <begin position="9"/>
        <end position="94"/>
    </location>
</feature>
<feature type="compositionally biased region" description="Pro residues" evidence="5">
    <location>
        <begin position="191"/>
        <end position="201"/>
    </location>
</feature>
<evidence type="ECO:0000256" key="1">
    <source>
        <dbReference type="ARBA" id="ARBA00004642"/>
    </source>
</evidence>
<feature type="compositionally biased region" description="Low complexity" evidence="5">
    <location>
        <begin position="219"/>
        <end position="233"/>
    </location>
</feature>
<evidence type="ECO:0000313" key="8">
    <source>
        <dbReference type="Proteomes" id="UP000580250"/>
    </source>
</evidence>
<dbReference type="GO" id="GO:0005654">
    <property type="term" value="C:nucleoplasm"/>
    <property type="evidence" value="ECO:0007669"/>
    <property type="project" value="UniProtKB-SubCell"/>
</dbReference>
<dbReference type="EMBL" id="CAJEWN010000078">
    <property type="protein sequence ID" value="CAD2160176.1"/>
    <property type="molecule type" value="Genomic_DNA"/>
</dbReference>
<reference evidence="7 8" key="1">
    <citation type="submission" date="2020-08" db="EMBL/GenBank/DDBJ databases">
        <authorList>
            <person name="Koutsovoulos G."/>
            <person name="Danchin GJ E."/>
        </authorList>
    </citation>
    <scope>NUCLEOTIDE SEQUENCE [LARGE SCALE GENOMIC DNA]</scope>
</reference>
<name>A0A6V7UKN3_MELEN</name>
<dbReference type="InterPro" id="IPR052285">
    <property type="entry name" value="NEXT_complex_subunit"/>
</dbReference>
<sequence length="257" mass="30312">MELNDQYERTLYVCNFDEKVDDKLLEEIFVQAGPIESVTIREKVEKTSSAGKSPERFRFAFVEFSHVESVLFACKIMDAIELYGRKLKVTPRDSTKQKEIYTKNGMREKSFELHREQNNERSDRRERNRSDGFEQRNQLFHYPDQPTPINQLGDMRDFQPGRIGDMKMSSSWSAPVLHYNQPVRFYEDNFLPPPPPPPPMPLFNTPKTTGQGNHKMGQKSKQNNNWNKSQQSSQKDRQSNNKNSQPQRYSWPRPYQR</sequence>
<protein>
    <recommendedName>
        <fullName evidence="6">RRM domain-containing protein</fullName>
    </recommendedName>
</protein>
<dbReference type="PANTHER" id="PTHR13798">
    <property type="entry name" value="RNA BINDING MOTIF RBM PROTEIN -RELATED"/>
    <property type="match status" value="1"/>
</dbReference>
<dbReference type="InterPro" id="IPR035979">
    <property type="entry name" value="RBD_domain_sf"/>
</dbReference>
<evidence type="ECO:0000259" key="6">
    <source>
        <dbReference type="PROSITE" id="PS50102"/>
    </source>
</evidence>
<keyword evidence="3" id="KW-0539">Nucleus</keyword>
<dbReference type="Gene3D" id="3.30.70.330">
    <property type="match status" value="1"/>
</dbReference>
<dbReference type="SUPFAM" id="SSF54928">
    <property type="entry name" value="RNA-binding domain, RBD"/>
    <property type="match status" value="1"/>
</dbReference>
<feature type="compositionally biased region" description="Basic and acidic residues" evidence="5">
    <location>
        <begin position="93"/>
        <end position="134"/>
    </location>
</feature>
<accession>A0A6V7UKN3</accession>
<evidence type="ECO:0000313" key="7">
    <source>
        <dbReference type="EMBL" id="CAD2160176.1"/>
    </source>
</evidence>
<feature type="region of interest" description="Disordered" evidence="5">
    <location>
        <begin position="188"/>
        <end position="257"/>
    </location>
</feature>
<gene>
    <name evidence="7" type="ORF">MENT_LOCUS14109</name>
</gene>
<keyword evidence="2 4" id="KW-0694">RNA-binding</keyword>
<dbReference type="GO" id="GO:0003727">
    <property type="term" value="F:single-stranded RNA binding"/>
    <property type="evidence" value="ECO:0007669"/>
    <property type="project" value="TreeGrafter"/>
</dbReference>
<dbReference type="Pfam" id="PF00076">
    <property type="entry name" value="RRM_1"/>
    <property type="match status" value="1"/>
</dbReference>
<evidence type="ECO:0000256" key="3">
    <source>
        <dbReference type="ARBA" id="ARBA00023242"/>
    </source>
</evidence>